<comment type="caution">
    <text evidence="3">The sequence shown here is derived from an EMBL/GenBank/DDBJ whole genome shotgun (WGS) entry which is preliminary data.</text>
</comment>
<dbReference type="EMBL" id="CASHTH010003330">
    <property type="protein sequence ID" value="CAI8043491.1"/>
    <property type="molecule type" value="Genomic_DNA"/>
</dbReference>
<dbReference type="GO" id="GO:0005886">
    <property type="term" value="C:plasma membrane"/>
    <property type="evidence" value="ECO:0007669"/>
    <property type="project" value="TreeGrafter"/>
</dbReference>
<sequence>MHSPHFALICTQEQLKLVNLPGMKQKKKEKVSELIQERILRAWIVRIKVPAAPIGANRDWNSAVAILTSGGNLMAYSLPDLRNCFNYNELVVPTDHKAMQSVSLSANGEVLFLKSDSELERSLISSYGFSYHTTMLPNIFPFEGSTGPAQQPTPPTAPPDPVCEVTVEVTMEQEAENEEKRSRRSQTPSPEEPRPPPPVAGPGTSPKKKKRVQSPNVVPGSRRSQVSHVLILPPRVRRSARGREGAESTESSPAPRGTEGPRCPRVETRPSWRVPLPSKSSRNKADTARRQRTPPAQTTAPALVTTKTISRCQWSRTPAPIQLPSRTRTPWSSWGERSWTTSSPRH</sequence>
<accession>A0AA35TAR4</accession>
<dbReference type="GO" id="GO:0019905">
    <property type="term" value="F:syntaxin binding"/>
    <property type="evidence" value="ECO:0007669"/>
    <property type="project" value="TreeGrafter"/>
</dbReference>
<name>A0AA35TAR4_GEOBA</name>
<protein>
    <recommendedName>
        <fullName evidence="2">Lethal giant larvae (Lgl)-like C-terminal domain-containing protein</fullName>
    </recommendedName>
</protein>
<organism evidence="3 4">
    <name type="scientific">Geodia barretti</name>
    <name type="common">Barrett's horny sponge</name>
    <dbReference type="NCBI Taxonomy" id="519541"/>
    <lineage>
        <taxon>Eukaryota</taxon>
        <taxon>Metazoa</taxon>
        <taxon>Porifera</taxon>
        <taxon>Demospongiae</taxon>
        <taxon>Heteroscleromorpha</taxon>
        <taxon>Tetractinellida</taxon>
        <taxon>Astrophorina</taxon>
        <taxon>Geodiidae</taxon>
        <taxon>Geodia</taxon>
    </lineage>
</organism>
<feature type="domain" description="Lethal giant larvae (Lgl)-like C-terminal" evidence="2">
    <location>
        <begin position="11"/>
        <end position="132"/>
    </location>
</feature>
<feature type="region of interest" description="Disordered" evidence="1">
    <location>
        <begin position="142"/>
        <end position="346"/>
    </location>
</feature>
<dbReference type="InterPro" id="IPR013905">
    <property type="entry name" value="Lgl_C_dom"/>
</dbReference>
<reference evidence="3" key="1">
    <citation type="submission" date="2023-03" db="EMBL/GenBank/DDBJ databases">
        <authorList>
            <person name="Steffen K."/>
            <person name="Cardenas P."/>
        </authorList>
    </citation>
    <scope>NUCLEOTIDE SEQUENCE</scope>
</reference>
<evidence type="ECO:0000256" key="1">
    <source>
        <dbReference type="SAM" id="MobiDB-lite"/>
    </source>
</evidence>
<dbReference type="Pfam" id="PF08596">
    <property type="entry name" value="Lgl_C"/>
    <property type="match status" value="1"/>
</dbReference>
<dbReference type="GO" id="GO:0045159">
    <property type="term" value="F:myosin II binding"/>
    <property type="evidence" value="ECO:0007669"/>
    <property type="project" value="TreeGrafter"/>
</dbReference>
<dbReference type="PANTHER" id="PTHR10241">
    <property type="entry name" value="LETHAL 2 GIANT LARVAE PROTEIN"/>
    <property type="match status" value="1"/>
</dbReference>
<gene>
    <name evidence="3" type="ORF">GBAR_LOCUS24103</name>
</gene>
<dbReference type="GO" id="GO:0005737">
    <property type="term" value="C:cytoplasm"/>
    <property type="evidence" value="ECO:0007669"/>
    <property type="project" value="TreeGrafter"/>
</dbReference>
<dbReference type="Proteomes" id="UP001174909">
    <property type="component" value="Unassembled WGS sequence"/>
</dbReference>
<feature type="compositionally biased region" description="Polar residues" evidence="1">
    <location>
        <begin position="294"/>
        <end position="316"/>
    </location>
</feature>
<keyword evidence="4" id="KW-1185">Reference proteome</keyword>
<dbReference type="GO" id="GO:0005096">
    <property type="term" value="F:GTPase activator activity"/>
    <property type="evidence" value="ECO:0007669"/>
    <property type="project" value="TreeGrafter"/>
</dbReference>
<dbReference type="GO" id="GO:0006893">
    <property type="term" value="P:Golgi to plasma membrane transport"/>
    <property type="evidence" value="ECO:0007669"/>
    <property type="project" value="TreeGrafter"/>
</dbReference>
<dbReference type="GO" id="GO:0006887">
    <property type="term" value="P:exocytosis"/>
    <property type="evidence" value="ECO:0007669"/>
    <property type="project" value="TreeGrafter"/>
</dbReference>
<dbReference type="PANTHER" id="PTHR10241:SF25">
    <property type="entry name" value="TOMOSYN, ISOFORM C"/>
    <property type="match status" value="1"/>
</dbReference>
<proteinExistence type="predicted"/>
<feature type="compositionally biased region" description="Pro residues" evidence="1">
    <location>
        <begin position="151"/>
        <end position="161"/>
    </location>
</feature>
<evidence type="ECO:0000313" key="3">
    <source>
        <dbReference type="EMBL" id="CAI8043491.1"/>
    </source>
</evidence>
<evidence type="ECO:0000259" key="2">
    <source>
        <dbReference type="Pfam" id="PF08596"/>
    </source>
</evidence>
<dbReference type="AlphaFoldDB" id="A0AA35TAR4"/>
<evidence type="ECO:0000313" key="4">
    <source>
        <dbReference type="Proteomes" id="UP001174909"/>
    </source>
</evidence>